<dbReference type="InterPro" id="IPR000515">
    <property type="entry name" value="MetI-like"/>
</dbReference>
<evidence type="ECO:0000256" key="5">
    <source>
        <dbReference type="ARBA" id="ARBA00022989"/>
    </source>
</evidence>
<feature type="transmembrane region" description="Helical" evidence="7">
    <location>
        <begin position="204"/>
        <end position="221"/>
    </location>
</feature>
<dbReference type="Proteomes" id="UP000321408">
    <property type="component" value="Chromosome"/>
</dbReference>
<comment type="similarity">
    <text evidence="7">Belongs to the binding-protein-dependent transport system permease family.</text>
</comment>
<dbReference type="InterPro" id="IPR035906">
    <property type="entry name" value="MetI-like_sf"/>
</dbReference>
<dbReference type="GeneID" id="41331058"/>
<evidence type="ECO:0000313" key="10">
    <source>
        <dbReference type="Proteomes" id="UP000321408"/>
    </source>
</evidence>
<keyword evidence="3" id="KW-1003">Cell membrane</keyword>
<evidence type="ECO:0000256" key="1">
    <source>
        <dbReference type="ARBA" id="ARBA00004651"/>
    </source>
</evidence>
<dbReference type="OrthoDB" id="312811at2157"/>
<dbReference type="CDD" id="cd06261">
    <property type="entry name" value="TM_PBP2"/>
    <property type="match status" value="1"/>
</dbReference>
<keyword evidence="10" id="KW-1185">Reference proteome</keyword>
<dbReference type="InterPro" id="IPR050366">
    <property type="entry name" value="BP-dependent_transpt_permease"/>
</dbReference>
<keyword evidence="2 7" id="KW-0813">Transport</keyword>
<dbReference type="SUPFAM" id="SSF161098">
    <property type="entry name" value="MetI-like"/>
    <property type="match status" value="1"/>
</dbReference>
<dbReference type="Gene3D" id="1.10.3720.10">
    <property type="entry name" value="MetI-like"/>
    <property type="match status" value="1"/>
</dbReference>
<dbReference type="PANTHER" id="PTHR43386:SF1">
    <property type="entry name" value="D,D-DIPEPTIDE TRANSPORT SYSTEM PERMEASE PROTEIN DDPC-RELATED"/>
    <property type="match status" value="1"/>
</dbReference>
<dbReference type="InterPro" id="IPR025966">
    <property type="entry name" value="OppC_N"/>
</dbReference>
<feature type="domain" description="ABC transmembrane type-1" evidence="8">
    <location>
        <begin position="138"/>
        <end position="327"/>
    </location>
</feature>
<dbReference type="GO" id="GO:0005886">
    <property type="term" value="C:plasma membrane"/>
    <property type="evidence" value="ECO:0007669"/>
    <property type="project" value="UniProtKB-SubCell"/>
</dbReference>
<feature type="transmembrane region" description="Helical" evidence="7">
    <location>
        <begin position="142"/>
        <end position="165"/>
    </location>
</feature>
<evidence type="ECO:0000256" key="7">
    <source>
        <dbReference type="RuleBase" id="RU363032"/>
    </source>
</evidence>
<evidence type="ECO:0000256" key="2">
    <source>
        <dbReference type="ARBA" id="ARBA00022448"/>
    </source>
</evidence>
<dbReference type="Pfam" id="PF12911">
    <property type="entry name" value="OppC_N"/>
    <property type="match status" value="1"/>
</dbReference>
<keyword evidence="4 7" id="KW-0812">Transmembrane</keyword>
<dbReference type="EMBL" id="CP042905">
    <property type="protein sequence ID" value="QEE17255.1"/>
    <property type="molecule type" value="Genomic_DNA"/>
</dbReference>
<gene>
    <name evidence="9" type="ORF">DSAG12_03087</name>
</gene>
<dbReference type="KEGG" id="psyt:DSAG12_03087"/>
<protein>
    <submittedName>
        <fullName evidence="9">ABC transporter permease</fullName>
    </submittedName>
</protein>
<accession>A0A5B9DE15</accession>
<evidence type="ECO:0000256" key="3">
    <source>
        <dbReference type="ARBA" id="ARBA00022475"/>
    </source>
</evidence>
<keyword evidence="5 7" id="KW-1133">Transmembrane helix</keyword>
<feature type="transmembrane region" description="Helical" evidence="7">
    <location>
        <begin position="305"/>
        <end position="327"/>
    </location>
</feature>
<evidence type="ECO:0000256" key="4">
    <source>
        <dbReference type="ARBA" id="ARBA00022692"/>
    </source>
</evidence>
<evidence type="ECO:0000259" key="8">
    <source>
        <dbReference type="PROSITE" id="PS50928"/>
    </source>
</evidence>
<feature type="transmembrane region" description="Helical" evidence="7">
    <location>
        <begin position="177"/>
        <end position="198"/>
    </location>
</feature>
<evidence type="ECO:0000256" key="6">
    <source>
        <dbReference type="ARBA" id="ARBA00023136"/>
    </source>
</evidence>
<dbReference type="GO" id="GO:0055085">
    <property type="term" value="P:transmembrane transport"/>
    <property type="evidence" value="ECO:0007669"/>
    <property type="project" value="InterPro"/>
</dbReference>
<feature type="transmembrane region" description="Helical" evidence="7">
    <location>
        <begin position="260"/>
        <end position="285"/>
    </location>
</feature>
<organism evidence="9 10">
    <name type="scientific">Promethearchaeum syntrophicum</name>
    <dbReference type="NCBI Taxonomy" id="2594042"/>
    <lineage>
        <taxon>Archaea</taxon>
        <taxon>Promethearchaeati</taxon>
        <taxon>Promethearchaeota</taxon>
        <taxon>Promethearchaeia</taxon>
        <taxon>Promethearchaeales</taxon>
        <taxon>Promethearchaeaceae</taxon>
        <taxon>Promethearchaeum</taxon>
    </lineage>
</organism>
<dbReference type="PROSITE" id="PS50928">
    <property type="entry name" value="ABC_TM1"/>
    <property type="match status" value="1"/>
</dbReference>
<evidence type="ECO:0000313" key="9">
    <source>
        <dbReference type="EMBL" id="QEE17255.1"/>
    </source>
</evidence>
<reference evidence="9 10" key="2">
    <citation type="journal article" date="2024" name="Int. J. Syst. Evol. Microbiol.">
        <title>Promethearchaeum syntrophicum gen. nov., sp. nov., an anaerobic, obligately syntrophic archaeon, the first isolate of the lineage 'Asgard' archaea, and proposal of the new archaeal phylum Promethearchaeota phyl. nov. and kingdom Promethearchaeati regn. nov.</title>
        <authorList>
            <person name="Imachi H."/>
            <person name="Nobu M.K."/>
            <person name="Kato S."/>
            <person name="Takaki Y."/>
            <person name="Miyazaki M."/>
            <person name="Miyata M."/>
            <person name="Ogawara M."/>
            <person name="Saito Y."/>
            <person name="Sakai S."/>
            <person name="Tahara Y.O."/>
            <person name="Takano Y."/>
            <person name="Tasumi E."/>
            <person name="Uematsu K."/>
            <person name="Yoshimura T."/>
            <person name="Itoh T."/>
            <person name="Ohkuma M."/>
            <person name="Takai K."/>
        </authorList>
    </citation>
    <scope>NUCLEOTIDE SEQUENCE [LARGE SCALE GENOMIC DNA]</scope>
    <source>
        <strain evidence="9 10">MK-D1</strain>
    </source>
</reference>
<sequence>MSEITYAEIEKAESIDLEKELTFENQFSELITPHYLKYLFKRNEIDETLKLRKFVLNKYKSKRSLLRRIKSPLTYVGIIILVAIVTFAVFAAWLSPYTMTELQGIDMTRSEYQPPDAQHILGTTEFGQDVFGRLMWGGRVSLTLGLGAIVISVTIGVIIGVFSAYTGGITDSIIMRAADIIMAFPSLILLILIIASFGQQDIEMIMYVFGILGIPFYSRLVRSSVLQEKEKIYVEAALVSGAKPGRVMFRHILPNAMTPIIISVTFDLGGTILGFAALSFLGFGPSGLVEWGADINTNRIKLMDAPWAAIWPGFMVMLAVLGFMLLGDGLRDALDPRSKA</sequence>
<proteinExistence type="inferred from homology"/>
<dbReference type="Pfam" id="PF00528">
    <property type="entry name" value="BPD_transp_1"/>
    <property type="match status" value="1"/>
</dbReference>
<keyword evidence="6 7" id="KW-0472">Membrane</keyword>
<dbReference type="RefSeq" id="WP_147664155.1">
    <property type="nucleotide sequence ID" value="NZ_CP042905.2"/>
</dbReference>
<reference evidence="9 10" key="1">
    <citation type="journal article" date="2020" name="Nature">
        <title>Isolation of an archaeon at the prokaryote-eukaryote interface.</title>
        <authorList>
            <person name="Imachi H."/>
            <person name="Nobu M.K."/>
            <person name="Nakahara N."/>
            <person name="Morono Y."/>
            <person name="Ogawara M."/>
            <person name="Takaki Y."/>
            <person name="Takano Y."/>
            <person name="Uematsu K."/>
            <person name="Ikuta T."/>
            <person name="Ito M."/>
            <person name="Matsui Y."/>
            <person name="Miyazaki M."/>
            <person name="Murata K."/>
            <person name="Saito Y."/>
            <person name="Sakai S."/>
            <person name="Song C."/>
            <person name="Tasumi E."/>
            <person name="Yamanaka Y."/>
            <person name="Yamaguchi T."/>
            <person name="Kamagata Y."/>
            <person name="Tamaki H."/>
            <person name="Takai K."/>
        </authorList>
    </citation>
    <scope>NUCLEOTIDE SEQUENCE [LARGE SCALE GENOMIC DNA]</scope>
    <source>
        <strain evidence="9 10">MK-D1</strain>
    </source>
</reference>
<comment type="subcellular location">
    <subcellularLocation>
        <location evidence="1 7">Cell membrane</location>
        <topology evidence="1 7">Multi-pass membrane protein</topology>
    </subcellularLocation>
</comment>
<dbReference type="AlphaFoldDB" id="A0A5B9DE15"/>
<name>A0A5B9DE15_9ARCH</name>
<dbReference type="PANTHER" id="PTHR43386">
    <property type="entry name" value="OLIGOPEPTIDE TRANSPORT SYSTEM PERMEASE PROTEIN APPC"/>
    <property type="match status" value="1"/>
</dbReference>
<feature type="transmembrane region" description="Helical" evidence="7">
    <location>
        <begin position="73"/>
        <end position="94"/>
    </location>
</feature>